<evidence type="ECO:0000256" key="8">
    <source>
        <dbReference type="SAM" id="Phobius"/>
    </source>
</evidence>
<feature type="transmembrane region" description="Helical" evidence="8">
    <location>
        <begin position="213"/>
        <end position="233"/>
    </location>
</feature>
<dbReference type="GO" id="GO:0005886">
    <property type="term" value="C:plasma membrane"/>
    <property type="evidence" value="ECO:0007669"/>
    <property type="project" value="UniProtKB-SubCell"/>
</dbReference>
<feature type="transmembrane region" description="Helical" evidence="8">
    <location>
        <begin position="513"/>
        <end position="535"/>
    </location>
</feature>
<dbReference type="KEGG" id="drg:H9K76_04855"/>
<keyword evidence="13" id="KW-1185">Reference proteome</keyword>
<dbReference type="SUPFAM" id="SSF82689">
    <property type="entry name" value="Mechanosensitive channel protein MscS (YggB), C-terminal domain"/>
    <property type="match status" value="1"/>
</dbReference>
<dbReference type="RefSeq" id="WP_187600460.1">
    <property type="nucleotide sequence ID" value="NZ_CP060714.1"/>
</dbReference>
<feature type="domain" description="DUF3772" evidence="10">
    <location>
        <begin position="135"/>
        <end position="188"/>
    </location>
</feature>
<reference evidence="12 13" key="1">
    <citation type="submission" date="2020-08" db="EMBL/GenBank/DDBJ databases">
        <title>Genome sequence of Diaphorobacter ruginosibacter DSM 27467T.</title>
        <authorList>
            <person name="Hyun D.-W."/>
            <person name="Bae J.-W."/>
        </authorList>
    </citation>
    <scope>NUCLEOTIDE SEQUENCE [LARGE SCALE GENOMIC DNA]</scope>
    <source>
        <strain evidence="12 13">DSM 27467</strain>
    </source>
</reference>
<evidence type="ECO:0000256" key="6">
    <source>
        <dbReference type="ARBA" id="ARBA00023136"/>
    </source>
</evidence>
<feature type="transmembrane region" description="Helical" evidence="8">
    <location>
        <begin position="566"/>
        <end position="584"/>
    </location>
</feature>
<gene>
    <name evidence="12" type="ORF">H9K76_04855</name>
</gene>
<feature type="region of interest" description="Disordered" evidence="7">
    <location>
        <begin position="394"/>
        <end position="422"/>
    </location>
</feature>
<feature type="compositionally biased region" description="Polar residues" evidence="7">
    <location>
        <begin position="815"/>
        <end position="824"/>
    </location>
</feature>
<evidence type="ECO:0000256" key="2">
    <source>
        <dbReference type="ARBA" id="ARBA00008017"/>
    </source>
</evidence>
<evidence type="ECO:0000313" key="12">
    <source>
        <dbReference type="EMBL" id="QNN59448.1"/>
    </source>
</evidence>
<feature type="region of interest" description="Disordered" evidence="7">
    <location>
        <begin position="815"/>
        <end position="839"/>
    </location>
</feature>
<keyword evidence="6 8" id="KW-0472">Membrane</keyword>
<feature type="transmembrane region" description="Helical" evidence="8">
    <location>
        <begin position="429"/>
        <end position="454"/>
    </location>
</feature>
<name>A0A7G9RV23_9BURK</name>
<evidence type="ECO:0000259" key="10">
    <source>
        <dbReference type="Pfam" id="PF12607"/>
    </source>
</evidence>
<dbReference type="EMBL" id="CP060714">
    <property type="protein sequence ID" value="QNN59448.1"/>
    <property type="molecule type" value="Genomic_DNA"/>
</dbReference>
<dbReference type="Pfam" id="PF12607">
    <property type="entry name" value="DUF3772"/>
    <property type="match status" value="1"/>
</dbReference>
<feature type="region of interest" description="Disordered" evidence="7">
    <location>
        <begin position="1"/>
        <end position="54"/>
    </location>
</feature>
<comment type="subcellular location">
    <subcellularLocation>
        <location evidence="1">Cell membrane</location>
        <topology evidence="1">Multi-pass membrane protein</topology>
    </subcellularLocation>
</comment>
<dbReference type="InterPro" id="IPR011066">
    <property type="entry name" value="MscS_channel_C_sf"/>
</dbReference>
<dbReference type="Proteomes" id="UP000515811">
    <property type="component" value="Chromosome"/>
</dbReference>
<dbReference type="InterPro" id="IPR011014">
    <property type="entry name" value="MscS_channel_TM-2"/>
</dbReference>
<evidence type="ECO:0000256" key="3">
    <source>
        <dbReference type="ARBA" id="ARBA00022475"/>
    </source>
</evidence>
<dbReference type="GO" id="GO:0008381">
    <property type="term" value="F:mechanosensitive monoatomic ion channel activity"/>
    <property type="evidence" value="ECO:0007669"/>
    <property type="project" value="UniProtKB-ARBA"/>
</dbReference>
<feature type="transmembrane region" description="Helical" evidence="8">
    <location>
        <begin position="254"/>
        <end position="275"/>
    </location>
</feature>
<evidence type="ECO:0000313" key="13">
    <source>
        <dbReference type="Proteomes" id="UP000515811"/>
    </source>
</evidence>
<dbReference type="InterPro" id="IPR049278">
    <property type="entry name" value="MS_channel_C"/>
</dbReference>
<evidence type="ECO:0000259" key="11">
    <source>
        <dbReference type="Pfam" id="PF21082"/>
    </source>
</evidence>
<evidence type="ECO:0000256" key="5">
    <source>
        <dbReference type="ARBA" id="ARBA00022989"/>
    </source>
</evidence>
<dbReference type="InterPro" id="IPR006685">
    <property type="entry name" value="MscS_channel_2nd"/>
</dbReference>
<dbReference type="SUPFAM" id="SSF82861">
    <property type="entry name" value="Mechanosensitive channel protein MscS (YggB), transmembrane region"/>
    <property type="match status" value="1"/>
</dbReference>
<evidence type="ECO:0000256" key="4">
    <source>
        <dbReference type="ARBA" id="ARBA00022692"/>
    </source>
</evidence>
<dbReference type="PANTHER" id="PTHR30347">
    <property type="entry name" value="POTASSIUM CHANNEL RELATED"/>
    <property type="match status" value="1"/>
</dbReference>
<feature type="transmembrane region" description="Helical" evidence="8">
    <location>
        <begin position="634"/>
        <end position="662"/>
    </location>
</feature>
<feature type="domain" description="Mechanosensitive ion channel MscS" evidence="9">
    <location>
        <begin position="651"/>
        <end position="716"/>
    </location>
</feature>
<sequence>MLAVALPLPGHAAESGPAARPSAAAASASGSPSSSGMENAEPELPQPDALRKQLDAIPAKLGENEDIRKLQAQVSAIGAAADQLAKRRAEDLADIDSRLAGLGPAPEKGAPADTPDVARQRAALDKQRSTVDSALKLARLIIVDAEQRSADLARQRRAQFQAALTARVESPLSPTFWRNWKDAAATDWFLLQQMGNELQRVAAATLASKGGKAYLLAHLLGALAVIVLGTWIAERILLRILPRRLPAGRLRRTALASAAIAINVLIVGIGVSLAWEGLQRGGPLPEDLSELATATIGLTAYGAFVVSLGHVLLSSKRPTWRLLPISNALARRLRAFPWWFALCTGLGGLMTEIIGLVGWSLVSEVAVNALFAVVAALLVLAALRRLRNSAADSQAAGANTGTGTGTEADSPESAADTASTPEPGATRPFWFGLLAAASGLAAIAILVATASGFVALASTMAKQLVWCIVVLSTVYLLLKLTDDLCDALLSSRGAFGAKLHASFGIEERLLDQLSVLTSGLLRVALFFYTVIALMAPLGTSPDEVFRRGTTVNRSLSIGDFTIDPEALLTAAMVICGGFIALQLFKRWLTNRYFPNTSLEPGMRSSITTLTGSLGGVVVVAAALAGLGISVERIAWVASALSVGIGFGLQAIVQNFISGLILLAERPVKVGDWVILGDTEGDVRRVNVRATEIQLPDRSTMIVPNSEFITKAVRNMTQAGAPGRVLMRLPAPLDTDAPRVREIILHAYTSHPNILESPSPIVQLEGITNGTLTFLAIGYIGSPRNTGGVRSELLFNILEALREAGLHLSPPATISVAQPQAQPPGSGNPVVDQLTGARSA</sequence>
<feature type="transmembrane region" description="Helical" evidence="8">
    <location>
        <begin position="295"/>
        <end position="315"/>
    </location>
</feature>
<feature type="transmembrane region" description="Helical" evidence="8">
    <location>
        <begin position="605"/>
        <end position="628"/>
    </location>
</feature>
<dbReference type="Pfam" id="PF21082">
    <property type="entry name" value="MS_channel_3rd"/>
    <property type="match status" value="1"/>
</dbReference>
<evidence type="ECO:0000256" key="1">
    <source>
        <dbReference type="ARBA" id="ARBA00004651"/>
    </source>
</evidence>
<dbReference type="AlphaFoldDB" id="A0A7G9RV23"/>
<keyword evidence="3" id="KW-1003">Cell membrane</keyword>
<dbReference type="Gene3D" id="1.10.287.1260">
    <property type="match status" value="1"/>
</dbReference>
<evidence type="ECO:0000256" key="7">
    <source>
        <dbReference type="SAM" id="MobiDB-lite"/>
    </source>
</evidence>
<feature type="transmembrane region" description="Helical" evidence="8">
    <location>
        <begin position="336"/>
        <end position="359"/>
    </location>
</feature>
<keyword evidence="5 8" id="KW-1133">Transmembrane helix</keyword>
<feature type="transmembrane region" description="Helical" evidence="8">
    <location>
        <begin position="365"/>
        <end position="383"/>
    </location>
</feature>
<keyword evidence="4 8" id="KW-0812">Transmembrane</keyword>
<dbReference type="PANTHER" id="PTHR30347:SF9">
    <property type="entry name" value="MINICONDUCTANCE MECHANOSENSITIVE CHANNEL MSCM"/>
    <property type="match status" value="1"/>
</dbReference>
<dbReference type="SUPFAM" id="SSF50182">
    <property type="entry name" value="Sm-like ribonucleoproteins"/>
    <property type="match status" value="1"/>
</dbReference>
<dbReference type="Gene3D" id="2.30.30.60">
    <property type="match status" value="1"/>
</dbReference>
<feature type="compositionally biased region" description="Low complexity" evidence="7">
    <location>
        <begin position="12"/>
        <end position="36"/>
    </location>
</feature>
<organism evidence="12 13">
    <name type="scientific">Diaphorobacter ruginosibacter</name>
    <dbReference type="NCBI Taxonomy" id="1715720"/>
    <lineage>
        <taxon>Bacteria</taxon>
        <taxon>Pseudomonadati</taxon>
        <taxon>Pseudomonadota</taxon>
        <taxon>Betaproteobacteria</taxon>
        <taxon>Burkholderiales</taxon>
        <taxon>Comamonadaceae</taxon>
        <taxon>Diaphorobacter</taxon>
    </lineage>
</organism>
<proteinExistence type="inferred from homology"/>
<comment type="similarity">
    <text evidence="2">Belongs to the MscS (TC 1.A.23) family.</text>
</comment>
<feature type="domain" description="Mechanosensitive ion channel MscS C-terminal" evidence="11">
    <location>
        <begin position="729"/>
        <end position="806"/>
    </location>
</feature>
<dbReference type="Pfam" id="PF00924">
    <property type="entry name" value="MS_channel_2nd"/>
    <property type="match status" value="1"/>
</dbReference>
<feature type="transmembrane region" description="Helical" evidence="8">
    <location>
        <begin position="460"/>
        <end position="478"/>
    </location>
</feature>
<dbReference type="Gene3D" id="3.30.70.100">
    <property type="match status" value="1"/>
</dbReference>
<dbReference type="InterPro" id="IPR023408">
    <property type="entry name" value="MscS_beta-dom_sf"/>
</dbReference>
<dbReference type="InterPro" id="IPR022249">
    <property type="entry name" value="DUF3772"/>
</dbReference>
<dbReference type="InterPro" id="IPR010920">
    <property type="entry name" value="LSM_dom_sf"/>
</dbReference>
<evidence type="ECO:0000259" key="9">
    <source>
        <dbReference type="Pfam" id="PF00924"/>
    </source>
</evidence>
<accession>A0A7G9RV23</accession>
<feature type="compositionally biased region" description="Low complexity" evidence="7">
    <location>
        <begin position="394"/>
        <end position="408"/>
    </location>
</feature>
<protein>
    <submittedName>
        <fullName evidence="12">Mechanosensitive ion channel family protein</fullName>
    </submittedName>
</protein>
<dbReference type="InterPro" id="IPR052702">
    <property type="entry name" value="MscS-like_channel"/>
</dbReference>